<organism evidence="2 3">
    <name type="scientific">Lates japonicus</name>
    <name type="common">Japanese lates</name>
    <dbReference type="NCBI Taxonomy" id="270547"/>
    <lineage>
        <taxon>Eukaryota</taxon>
        <taxon>Metazoa</taxon>
        <taxon>Chordata</taxon>
        <taxon>Craniata</taxon>
        <taxon>Vertebrata</taxon>
        <taxon>Euteleostomi</taxon>
        <taxon>Actinopterygii</taxon>
        <taxon>Neopterygii</taxon>
        <taxon>Teleostei</taxon>
        <taxon>Neoteleostei</taxon>
        <taxon>Acanthomorphata</taxon>
        <taxon>Carangaria</taxon>
        <taxon>Carangaria incertae sedis</taxon>
        <taxon>Centropomidae</taxon>
        <taxon>Lates</taxon>
    </lineage>
</organism>
<gene>
    <name evidence="2" type="ORF">AKAME5_000461100</name>
</gene>
<dbReference type="PANTHER" id="PTHR12704:SF3">
    <property type="entry name" value="GOLGI PHOSPHOPROTEIN 3"/>
    <property type="match status" value="1"/>
</dbReference>
<dbReference type="GO" id="GO:0006890">
    <property type="term" value="P:retrograde vesicle-mediated transport, Golgi to endoplasmic reticulum"/>
    <property type="evidence" value="ECO:0007669"/>
    <property type="project" value="TreeGrafter"/>
</dbReference>
<dbReference type="InterPro" id="IPR008628">
    <property type="entry name" value="GPP34-like"/>
</dbReference>
<feature type="compositionally biased region" description="Basic and acidic residues" evidence="1">
    <location>
        <begin position="50"/>
        <end position="72"/>
    </location>
</feature>
<dbReference type="GO" id="GO:0043001">
    <property type="term" value="P:Golgi to plasma membrane protein transport"/>
    <property type="evidence" value="ECO:0007669"/>
    <property type="project" value="TreeGrafter"/>
</dbReference>
<dbReference type="GO" id="GO:0005829">
    <property type="term" value="C:cytosol"/>
    <property type="evidence" value="ECO:0007669"/>
    <property type="project" value="TreeGrafter"/>
</dbReference>
<dbReference type="GO" id="GO:0031985">
    <property type="term" value="C:Golgi cisterna"/>
    <property type="evidence" value="ECO:0007669"/>
    <property type="project" value="TreeGrafter"/>
</dbReference>
<comment type="caution">
    <text evidence="2">The sequence shown here is derived from an EMBL/GenBank/DDBJ whole genome shotgun (WGS) entry which is preliminary data.</text>
</comment>
<evidence type="ECO:0000256" key="1">
    <source>
        <dbReference type="SAM" id="MobiDB-lite"/>
    </source>
</evidence>
<keyword evidence="3" id="KW-1185">Reference proteome</keyword>
<protein>
    <submittedName>
        <fullName evidence="2">Golgi phosphoprotein 3</fullName>
    </submittedName>
</protein>
<evidence type="ECO:0000313" key="2">
    <source>
        <dbReference type="EMBL" id="GLD51586.1"/>
    </source>
</evidence>
<reference evidence="2" key="1">
    <citation type="submission" date="2022-08" db="EMBL/GenBank/DDBJ databases">
        <title>Genome sequencing of akame (Lates japonicus).</title>
        <authorList>
            <person name="Hashiguchi Y."/>
            <person name="Takahashi H."/>
        </authorList>
    </citation>
    <scope>NUCLEOTIDE SEQUENCE</scope>
    <source>
        <strain evidence="2">Kochi</strain>
    </source>
</reference>
<dbReference type="PANTHER" id="PTHR12704">
    <property type="entry name" value="TRANS-GOLGI PROTEIN GMX33"/>
    <property type="match status" value="1"/>
</dbReference>
<dbReference type="EMBL" id="BRZM01000011">
    <property type="protein sequence ID" value="GLD51586.1"/>
    <property type="molecule type" value="Genomic_DNA"/>
</dbReference>
<dbReference type="Proteomes" id="UP001279410">
    <property type="component" value="Unassembled WGS sequence"/>
</dbReference>
<name>A0AAD3R1F6_LATJO</name>
<proteinExistence type="predicted"/>
<accession>A0AAD3R1F6</accession>
<feature type="region of interest" description="Disordered" evidence="1">
    <location>
        <begin position="24"/>
        <end position="72"/>
    </location>
</feature>
<dbReference type="GO" id="GO:0048194">
    <property type="term" value="P:Golgi vesicle budding"/>
    <property type="evidence" value="ECO:0007669"/>
    <property type="project" value="TreeGrafter"/>
</dbReference>
<feature type="compositionally biased region" description="Basic residues" evidence="1">
    <location>
        <begin position="33"/>
        <end position="46"/>
    </location>
</feature>
<evidence type="ECO:0000313" key="3">
    <source>
        <dbReference type="Proteomes" id="UP001279410"/>
    </source>
</evidence>
<dbReference type="GO" id="GO:0007030">
    <property type="term" value="P:Golgi organization"/>
    <property type="evidence" value="ECO:0007669"/>
    <property type="project" value="TreeGrafter"/>
</dbReference>
<dbReference type="GO" id="GO:0070273">
    <property type="term" value="F:phosphatidylinositol-4-phosphate binding"/>
    <property type="evidence" value="ECO:0007669"/>
    <property type="project" value="InterPro"/>
</dbReference>
<dbReference type="AlphaFoldDB" id="A0AAD3R1F6"/>
<sequence length="162" mass="18111">MAFLLVEVGASLQIRLFRSTSHDCSSREDLRPRQRKDRGHSQRRCPTRSGGEDRRAAGRREEDEKGDSKETRLTLMESVTAGPQGPRGVGCFNLLTYLFNGYTSFWNDCVLPDFAGVCWLAPQGRRTAGGLRREEESLLSRKVICKSDAPAGDVLLDEALKH</sequence>
<dbReference type="GO" id="GO:0000139">
    <property type="term" value="C:Golgi membrane"/>
    <property type="evidence" value="ECO:0007669"/>
    <property type="project" value="GOC"/>
</dbReference>
<dbReference type="GO" id="GO:0005802">
    <property type="term" value="C:trans-Golgi network"/>
    <property type="evidence" value="ECO:0007669"/>
    <property type="project" value="TreeGrafter"/>
</dbReference>